<keyword evidence="5" id="KW-0663">Pyridoxal phosphate</keyword>
<dbReference type="InterPro" id="IPR004839">
    <property type="entry name" value="Aminotransferase_I/II_large"/>
</dbReference>
<dbReference type="InterPro" id="IPR004838">
    <property type="entry name" value="NHTrfase_class1_PyrdxlP-BS"/>
</dbReference>
<keyword evidence="4 6" id="KW-0808">Transferase</keyword>
<dbReference type="GO" id="GO:0008483">
    <property type="term" value="F:transaminase activity"/>
    <property type="evidence" value="ECO:0007669"/>
    <property type="project" value="UniProtKB-KW"/>
</dbReference>
<dbReference type="InterPro" id="IPR050596">
    <property type="entry name" value="AspAT/PAT-like"/>
</dbReference>
<evidence type="ECO:0000256" key="3">
    <source>
        <dbReference type="ARBA" id="ARBA00022576"/>
    </source>
</evidence>
<dbReference type="GO" id="GO:0030170">
    <property type="term" value="F:pyridoxal phosphate binding"/>
    <property type="evidence" value="ECO:0007669"/>
    <property type="project" value="InterPro"/>
</dbReference>
<keyword evidence="3 6" id="KW-0032">Aminotransferase</keyword>
<organism evidence="8 9">
    <name type="scientific">Methylocaldum marinum</name>
    <dbReference type="NCBI Taxonomy" id="1432792"/>
    <lineage>
        <taxon>Bacteria</taxon>
        <taxon>Pseudomonadati</taxon>
        <taxon>Pseudomonadota</taxon>
        <taxon>Gammaproteobacteria</taxon>
        <taxon>Methylococcales</taxon>
        <taxon>Methylococcaceae</taxon>
        <taxon>Methylocaldum</taxon>
    </lineage>
</organism>
<dbReference type="EMBL" id="AP017928">
    <property type="protein sequence ID" value="BBA32397.1"/>
    <property type="molecule type" value="Genomic_DNA"/>
</dbReference>
<dbReference type="PRINTS" id="PR00753">
    <property type="entry name" value="ACCSYNTHASE"/>
</dbReference>
<dbReference type="InterPro" id="IPR015421">
    <property type="entry name" value="PyrdxlP-dep_Trfase_major"/>
</dbReference>
<dbReference type="AlphaFoldDB" id="A0A286P425"/>
<proteinExistence type="inferred from homology"/>
<evidence type="ECO:0000313" key="9">
    <source>
        <dbReference type="Proteomes" id="UP000266313"/>
    </source>
</evidence>
<dbReference type="PROSITE" id="PS00105">
    <property type="entry name" value="AA_TRANSFER_CLASS_1"/>
    <property type="match status" value="1"/>
</dbReference>
<feature type="domain" description="Aminotransferase class I/classII large" evidence="7">
    <location>
        <begin position="31"/>
        <end position="379"/>
    </location>
</feature>
<dbReference type="PANTHER" id="PTHR46383:SF2">
    <property type="entry name" value="AMINOTRANSFERASE"/>
    <property type="match status" value="1"/>
</dbReference>
<dbReference type="PANTHER" id="PTHR46383">
    <property type="entry name" value="ASPARTATE AMINOTRANSFERASE"/>
    <property type="match status" value="1"/>
</dbReference>
<comment type="cofactor">
    <cofactor evidence="1 6">
        <name>pyridoxal 5'-phosphate</name>
        <dbReference type="ChEBI" id="CHEBI:597326"/>
    </cofactor>
</comment>
<accession>A0A286P425</accession>
<evidence type="ECO:0000256" key="5">
    <source>
        <dbReference type="ARBA" id="ARBA00022898"/>
    </source>
</evidence>
<evidence type="ECO:0000256" key="4">
    <source>
        <dbReference type="ARBA" id="ARBA00022679"/>
    </source>
</evidence>
<protein>
    <recommendedName>
        <fullName evidence="6">Aminotransferase</fullName>
        <ecNumber evidence="6">2.6.1.-</ecNumber>
    </recommendedName>
</protein>
<comment type="similarity">
    <text evidence="2 6">Belongs to the class-I pyridoxal-phosphate-dependent aminotransferase family.</text>
</comment>
<dbReference type="KEGG" id="mmai:sS8_0431"/>
<reference evidence="8 9" key="1">
    <citation type="submission" date="2016-12" db="EMBL/GenBank/DDBJ databases">
        <title>Genome sequencing of Methylocaldum marinum.</title>
        <authorList>
            <person name="Takeuchi M."/>
            <person name="Kamagata Y."/>
            <person name="Hiraoka S."/>
            <person name="Oshima K."/>
            <person name="Hattori M."/>
            <person name="Iwasaki W."/>
        </authorList>
    </citation>
    <scope>NUCLEOTIDE SEQUENCE [LARGE SCALE GENOMIC DNA]</scope>
    <source>
        <strain evidence="8 9">S8</strain>
    </source>
</reference>
<dbReference type="Gene3D" id="3.40.640.10">
    <property type="entry name" value="Type I PLP-dependent aspartate aminotransferase-like (Major domain)"/>
    <property type="match status" value="1"/>
</dbReference>
<dbReference type="OrthoDB" id="9803354at2"/>
<dbReference type="InterPro" id="IPR015424">
    <property type="entry name" value="PyrdxlP-dep_Trfase"/>
</dbReference>
<evidence type="ECO:0000313" key="8">
    <source>
        <dbReference type="EMBL" id="BBA32397.1"/>
    </source>
</evidence>
<dbReference type="Proteomes" id="UP000266313">
    <property type="component" value="Chromosome"/>
</dbReference>
<name>A0A286P425_9GAMM</name>
<dbReference type="GO" id="GO:0006520">
    <property type="term" value="P:amino acid metabolic process"/>
    <property type="evidence" value="ECO:0007669"/>
    <property type="project" value="InterPro"/>
</dbReference>
<sequence>MNYSDRLADIQPFFVMEVLSRAKALEREGRDIIHLEIGEPDFPTPPLVVERATEFLRRGEVRYTPAAGLPELREAIAKYYLDRYGVRVASERIFVTPGASGAFLLAMGLLLNPGDKVLLADPGYPCYANFVRLYGGTPALVPVGAESRFHVNSEILAAHWDDRTKGAVIASPSNPTGTVLYPEELNALVDEIERRSGFLIADEIYHGLEYEKPSPTALTYSDRVFVVNSFSKYFGMTGWRLGWLVVPADSIDNAEKLAQNMFISAPAPSQYGALASFKEENLQELERRRRVFQDRRDYLCDQLRKIGFSLNTIPSGAFYVYAGCSRLTSNSLDFAMGLLEKTGVALTPGKDFGKNSPETHLRFSYAVTLARLADALSRIRRFVQG</sequence>
<keyword evidence="9" id="KW-1185">Reference proteome</keyword>
<dbReference type="Pfam" id="PF00155">
    <property type="entry name" value="Aminotran_1_2"/>
    <property type="match status" value="1"/>
</dbReference>
<evidence type="ECO:0000256" key="1">
    <source>
        <dbReference type="ARBA" id="ARBA00001933"/>
    </source>
</evidence>
<gene>
    <name evidence="8" type="ORF">sS8_0431</name>
</gene>
<dbReference type="EC" id="2.6.1.-" evidence="6"/>
<evidence type="ECO:0000256" key="2">
    <source>
        <dbReference type="ARBA" id="ARBA00007441"/>
    </source>
</evidence>
<dbReference type="CDD" id="cd00609">
    <property type="entry name" value="AAT_like"/>
    <property type="match status" value="1"/>
</dbReference>
<evidence type="ECO:0000259" key="7">
    <source>
        <dbReference type="Pfam" id="PF00155"/>
    </source>
</evidence>
<evidence type="ECO:0000256" key="6">
    <source>
        <dbReference type="RuleBase" id="RU000481"/>
    </source>
</evidence>
<dbReference type="SUPFAM" id="SSF53383">
    <property type="entry name" value="PLP-dependent transferases"/>
    <property type="match status" value="1"/>
</dbReference>